<protein>
    <submittedName>
        <fullName evidence="1">Uncharacterized protein</fullName>
    </submittedName>
</protein>
<comment type="caution">
    <text evidence="1">The sequence shown here is derived from an EMBL/GenBank/DDBJ whole genome shotgun (WGS) entry which is preliminary data.</text>
</comment>
<gene>
    <name evidence="1" type="ORF">JOC58_002045</name>
</gene>
<name>A0ABU1J0L1_9BACL</name>
<dbReference type="Proteomes" id="UP001185028">
    <property type="component" value="Unassembled WGS sequence"/>
</dbReference>
<sequence>MIEMRLRVKCCNCCFSTLSLVSNDIFYMYAQMYIHKINPSPAEPIRGLWKKQHYAWLESAFSFLARRDFLRAAAFLWM</sequence>
<accession>A0ABU1J0L1</accession>
<reference evidence="1 2" key="1">
    <citation type="submission" date="2023-07" db="EMBL/GenBank/DDBJ databases">
        <title>Genomic Encyclopedia of Type Strains, Phase IV (KMG-IV): sequencing the most valuable type-strain genomes for metagenomic binning, comparative biology and taxonomic classification.</title>
        <authorList>
            <person name="Goeker M."/>
        </authorList>
    </citation>
    <scope>NUCLEOTIDE SEQUENCE [LARGE SCALE GENOMIC DNA]</scope>
    <source>
        <strain evidence="1 2">DSM 22170</strain>
    </source>
</reference>
<keyword evidence="2" id="KW-1185">Reference proteome</keyword>
<proteinExistence type="predicted"/>
<evidence type="ECO:0000313" key="2">
    <source>
        <dbReference type="Proteomes" id="UP001185028"/>
    </source>
</evidence>
<organism evidence="1 2">
    <name type="scientific">Paenibacillus hunanensis</name>
    <dbReference type="NCBI Taxonomy" id="539262"/>
    <lineage>
        <taxon>Bacteria</taxon>
        <taxon>Bacillati</taxon>
        <taxon>Bacillota</taxon>
        <taxon>Bacilli</taxon>
        <taxon>Bacillales</taxon>
        <taxon>Paenibacillaceae</taxon>
        <taxon>Paenibacillus</taxon>
    </lineage>
</organism>
<evidence type="ECO:0000313" key="1">
    <source>
        <dbReference type="EMBL" id="MDR6244152.1"/>
    </source>
</evidence>
<dbReference type="EMBL" id="JAVDQH010000007">
    <property type="protein sequence ID" value="MDR6244152.1"/>
    <property type="molecule type" value="Genomic_DNA"/>
</dbReference>